<sequence length="64" mass="7185">MELGKPPEPLRFTSEITGQPRSYQVVTEDGSVLRRNRQHLRATAEPLSISPSVDDIPEDSHEDV</sequence>
<name>A0ACB7SDT0_HYAAI</name>
<dbReference type="EMBL" id="CM023484">
    <property type="protein sequence ID" value="KAH6932775.1"/>
    <property type="molecule type" value="Genomic_DNA"/>
</dbReference>
<reference evidence="1" key="1">
    <citation type="submission" date="2020-05" db="EMBL/GenBank/DDBJ databases">
        <title>Large-scale comparative analyses of tick genomes elucidate their genetic diversity and vector capacities.</title>
        <authorList>
            <person name="Jia N."/>
            <person name="Wang J."/>
            <person name="Shi W."/>
            <person name="Du L."/>
            <person name="Sun Y."/>
            <person name="Zhan W."/>
            <person name="Jiang J."/>
            <person name="Wang Q."/>
            <person name="Zhang B."/>
            <person name="Ji P."/>
            <person name="Sakyi L.B."/>
            <person name="Cui X."/>
            <person name="Yuan T."/>
            <person name="Jiang B."/>
            <person name="Yang W."/>
            <person name="Lam T.T.-Y."/>
            <person name="Chang Q."/>
            <person name="Ding S."/>
            <person name="Wang X."/>
            <person name="Zhu J."/>
            <person name="Ruan X."/>
            <person name="Zhao L."/>
            <person name="Wei J."/>
            <person name="Que T."/>
            <person name="Du C."/>
            <person name="Cheng J."/>
            <person name="Dai P."/>
            <person name="Han X."/>
            <person name="Huang E."/>
            <person name="Gao Y."/>
            <person name="Liu J."/>
            <person name="Shao H."/>
            <person name="Ye R."/>
            <person name="Li L."/>
            <person name="Wei W."/>
            <person name="Wang X."/>
            <person name="Wang C."/>
            <person name="Yang T."/>
            <person name="Huo Q."/>
            <person name="Li W."/>
            <person name="Guo W."/>
            <person name="Chen H."/>
            <person name="Zhou L."/>
            <person name="Ni X."/>
            <person name="Tian J."/>
            <person name="Zhou Y."/>
            <person name="Sheng Y."/>
            <person name="Liu T."/>
            <person name="Pan Y."/>
            <person name="Xia L."/>
            <person name="Li J."/>
            <person name="Zhao F."/>
            <person name="Cao W."/>
        </authorList>
    </citation>
    <scope>NUCLEOTIDE SEQUENCE</scope>
    <source>
        <strain evidence="1">Hyas-2018</strain>
    </source>
</reference>
<gene>
    <name evidence="1" type="ORF">HPB50_009399</name>
</gene>
<dbReference type="Proteomes" id="UP000821845">
    <property type="component" value="Chromosome 4"/>
</dbReference>
<evidence type="ECO:0000313" key="1">
    <source>
        <dbReference type="EMBL" id="KAH6932775.1"/>
    </source>
</evidence>
<comment type="caution">
    <text evidence="1">The sequence shown here is derived from an EMBL/GenBank/DDBJ whole genome shotgun (WGS) entry which is preliminary data.</text>
</comment>
<protein>
    <submittedName>
        <fullName evidence="1">Uncharacterized protein</fullName>
    </submittedName>
</protein>
<evidence type="ECO:0000313" key="2">
    <source>
        <dbReference type="Proteomes" id="UP000821845"/>
    </source>
</evidence>
<keyword evidence="2" id="KW-1185">Reference proteome</keyword>
<proteinExistence type="predicted"/>
<organism evidence="1 2">
    <name type="scientific">Hyalomma asiaticum</name>
    <name type="common">Tick</name>
    <dbReference type="NCBI Taxonomy" id="266040"/>
    <lineage>
        <taxon>Eukaryota</taxon>
        <taxon>Metazoa</taxon>
        <taxon>Ecdysozoa</taxon>
        <taxon>Arthropoda</taxon>
        <taxon>Chelicerata</taxon>
        <taxon>Arachnida</taxon>
        <taxon>Acari</taxon>
        <taxon>Parasitiformes</taxon>
        <taxon>Ixodida</taxon>
        <taxon>Ixodoidea</taxon>
        <taxon>Ixodidae</taxon>
        <taxon>Hyalomminae</taxon>
        <taxon>Hyalomma</taxon>
    </lineage>
</organism>
<accession>A0ACB7SDT0</accession>